<name>S0DEF7_9ZZZZ</name>
<evidence type="ECO:0000256" key="6">
    <source>
        <dbReference type="ARBA" id="ARBA00023237"/>
    </source>
</evidence>
<dbReference type="AlphaFoldDB" id="S0DEF7"/>
<keyword evidence="3" id="KW-0812">Transmembrane</keyword>
<dbReference type="Gene3D" id="2.60.40.1120">
    <property type="entry name" value="Carboxypeptidase-like, regulatory domain"/>
    <property type="match status" value="1"/>
</dbReference>
<evidence type="ECO:0000256" key="1">
    <source>
        <dbReference type="ARBA" id="ARBA00004571"/>
    </source>
</evidence>
<feature type="domain" description="TonB-dependent receptor-like beta-barrel" evidence="7">
    <location>
        <begin position="479"/>
        <end position="966"/>
    </location>
</feature>
<reference evidence="9" key="2">
    <citation type="journal article" date="2013" name="Biotechnol. Biofuels">
        <title>Mining for hemicellulases in the fungus-growing termite Pseudacanthotermes militaris using functional metagenomics.</title>
        <authorList>
            <person name="Bastien G."/>
            <person name="Arnal G."/>
            <person name="Bozonnet S."/>
            <person name="Laguerre S."/>
            <person name="Ferreira F."/>
            <person name="Faure R."/>
            <person name="Henrissat B."/>
            <person name="Lefevre F."/>
            <person name="Robe P."/>
            <person name="Bouchez O."/>
            <person name="Noirot C."/>
            <person name="Dumon C."/>
            <person name="O'Donohue M."/>
        </authorList>
    </citation>
    <scope>NUCLEOTIDE SEQUENCE</scope>
</reference>
<organism evidence="9">
    <name type="scientific">termite gut metagenome</name>
    <dbReference type="NCBI Taxonomy" id="433724"/>
    <lineage>
        <taxon>unclassified sequences</taxon>
        <taxon>metagenomes</taxon>
        <taxon>organismal metagenomes</taxon>
    </lineage>
</organism>
<evidence type="ECO:0000256" key="2">
    <source>
        <dbReference type="ARBA" id="ARBA00022448"/>
    </source>
</evidence>
<dbReference type="NCBIfam" id="TIGR04056">
    <property type="entry name" value="OMP_RagA_SusC"/>
    <property type="match status" value="1"/>
</dbReference>
<dbReference type="InterPro" id="IPR023996">
    <property type="entry name" value="TonB-dep_OMP_SusC/RagA"/>
</dbReference>
<dbReference type="NCBIfam" id="TIGR04057">
    <property type="entry name" value="SusC_RagA_signa"/>
    <property type="match status" value="1"/>
</dbReference>
<dbReference type="InterPro" id="IPR039426">
    <property type="entry name" value="TonB-dep_rcpt-like"/>
</dbReference>
<dbReference type="Pfam" id="PF07715">
    <property type="entry name" value="Plug"/>
    <property type="match status" value="1"/>
</dbReference>
<dbReference type="Pfam" id="PF13715">
    <property type="entry name" value="CarbopepD_reg_2"/>
    <property type="match status" value="1"/>
</dbReference>
<reference evidence="9" key="1">
    <citation type="submission" date="2012-10" db="EMBL/GenBank/DDBJ databases">
        <authorList>
            <person name="Sandrine L."/>
        </authorList>
    </citation>
    <scope>NUCLEOTIDE SEQUENCE</scope>
</reference>
<dbReference type="SUPFAM" id="SSF49464">
    <property type="entry name" value="Carboxypeptidase regulatory domain-like"/>
    <property type="match status" value="1"/>
</dbReference>
<protein>
    <submittedName>
        <fullName evidence="9">Putative TonB-dependent receptor family protein</fullName>
    </submittedName>
</protein>
<keyword evidence="4" id="KW-0798">TonB box</keyword>
<feature type="non-terminal residue" evidence="9">
    <location>
        <position position="1"/>
    </location>
</feature>
<dbReference type="InterPro" id="IPR012910">
    <property type="entry name" value="Plug_dom"/>
</dbReference>
<dbReference type="InterPro" id="IPR008969">
    <property type="entry name" value="CarboxyPept-like_regulatory"/>
</dbReference>
<dbReference type="InterPro" id="IPR023997">
    <property type="entry name" value="TonB-dep_OMP_SusC/RagA_CS"/>
</dbReference>
<dbReference type="SUPFAM" id="SSF56935">
    <property type="entry name" value="Porins"/>
    <property type="match status" value="1"/>
</dbReference>
<accession>S0DEF7</accession>
<feature type="domain" description="TonB-dependent receptor plug" evidence="8">
    <location>
        <begin position="132"/>
        <end position="237"/>
    </location>
</feature>
<evidence type="ECO:0000259" key="8">
    <source>
        <dbReference type="Pfam" id="PF07715"/>
    </source>
</evidence>
<dbReference type="EMBL" id="HF548290">
    <property type="protein sequence ID" value="CCO21274.1"/>
    <property type="molecule type" value="Genomic_DNA"/>
</dbReference>
<sequence length="1047" mass="115648">NTNNPKNFEMGKFTIIKRLRGLVLTGLFLSAAVSFASGQDRLRITGRVADEGGTPMVGVTVVGRDTNMVAITDASGEYSIGVAPGTTLVYSYVGYTSQERTVTGSGVVNVTLTEDAAIMDEVVVIGYGVQRKSDVTGAISSVKAEDMENRSITRPEQALQGKTAGVQIITTTGQPGSAPAVRIRGLGSNSSSTPLYVVDGLRTSDIGGIDPNSIESMEVLKDAASAAIYGAEAGNGVILITTKRGSAGFSNISYDFQYAIQSLKKTPRLLNAREYITYMTEGNHIEQSAIDEYYDGKTNTDWMKVAFENSMMQRHTLQFQGANDRGSYFLSLAYLNNDGIIRGDRDTYQRLTATINADYKIKPWFKVGTTANIEKWTSNSVTTTGDYGGLLTSAMTMDPLTPDTYAIPSTEDTEAARKERERFQFMQDLIDMDRALLQNEKGDYYGISQFFAAENYHPMIMRDNSVSSNNNFNISGTIFGDFTPVRGLVLTSRLGYRFSATGSNSFSKKYYGSSVANSDNISASSALSNSMYYNWENFANYTLTRNRHTFNAMAGMSFSDNYYLNLSGSVDNVKKPQYPNFWYISAQTSDAVKTVTGGTPSNGRTLSYFGRLSYNYDERYIFQASIRADAADLSKLSSVQRWGYFPAVSAGWVLSNENFFPKGASNPLTFAKIRASWGQNGSTSSLGGYSWLASIASDTSYIFDPVTPIYTTGSGPSGLGNQKLKWETHEQIDLGIDTRFFRDRLSFTMDWFHKKTRDLIVTGATLGLTVGNNTPPLNAGNIENKGFEFELGWRDRVGDFSYSVNANLATLKNKVTHIHESITRINGGSFHTYQGLSVFEVGYPAWYFRGYEFTGIDKATGEPTFKTANADGKPSDVDKTMIGNPMPDFTYGLTINLAWKGLDFTLFGTGSQGNDMWMFLTRPDRARGNRLHLLYEDRWTPSNTSGSKPKAGFGATEQYFTSDAMIFDGSYFKIKQIQLGYTLPQKWTKHIFIDNLRFYASLEDFVTITNYPGFDPEVSLNSSTTMGFDKGNYPISKKVLFGINVTF</sequence>
<evidence type="ECO:0000256" key="4">
    <source>
        <dbReference type="ARBA" id="ARBA00023077"/>
    </source>
</evidence>
<keyword evidence="5" id="KW-0472">Membrane</keyword>
<dbReference type="PROSITE" id="PS52016">
    <property type="entry name" value="TONB_DEPENDENT_REC_3"/>
    <property type="match status" value="1"/>
</dbReference>
<dbReference type="InterPro" id="IPR036942">
    <property type="entry name" value="Beta-barrel_TonB_sf"/>
</dbReference>
<keyword evidence="9" id="KW-0675">Receptor</keyword>
<dbReference type="GO" id="GO:0009279">
    <property type="term" value="C:cell outer membrane"/>
    <property type="evidence" value="ECO:0007669"/>
    <property type="project" value="UniProtKB-SubCell"/>
</dbReference>
<keyword evidence="2" id="KW-0813">Transport</keyword>
<gene>
    <name evidence="9" type="ORF">BN138_462</name>
</gene>
<dbReference type="InterPro" id="IPR000531">
    <property type="entry name" value="Beta-barrel_TonB"/>
</dbReference>
<comment type="subcellular location">
    <subcellularLocation>
        <location evidence="1">Cell outer membrane</location>
        <topology evidence="1">Multi-pass membrane protein</topology>
    </subcellularLocation>
</comment>
<dbReference type="InterPro" id="IPR037066">
    <property type="entry name" value="Plug_dom_sf"/>
</dbReference>
<evidence type="ECO:0000313" key="9">
    <source>
        <dbReference type="EMBL" id="CCO21274.1"/>
    </source>
</evidence>
<evidence type="ECO:0000256" key="3">
    <source>
        <dbReference type="ARBA" id="ARBA00022692"/>
    </source>
</evidence>
<proteinExistence type="predicted"/>
<keyword evidence="6" id="KW-0998">Cell outer membrane</keyword>
<evidence type="ECO:0000256" key="5">
    <source>
        <dbReference type="ARBA" id="ARBA00023136"/>
    </source>
</evidence>
<evidence type="ECO:0000259" key="7">
    <source>
        <dbReference type="Pfam" id="PF00593"/>
    </source>
</evidence>
<dbReference type="Pfam" id="PF00593">
    <property type="entry name" value="TonB_dep_Rec_b-barrel"/>
    <property type="match status" value="1"/>
</dbReference>
<dbReference type="Gene3D" id="2.170.130.10">
    <property type="entry name" value="TonB-dependent receptor, plug domain"/>
    <property type="match status" value="1"/>
</dbReference>
<dbReference type="Gene3D" id="2.40.170.20">
    <property type="entry name" value="TonB-dependent receptor, beta-barrel domain"/>
    <property type="match status" value="1"/>
</dbReference>